<accession>A0A7I8J7M3</accession>
<gene>
    <name evidence="2" type="ORF">SI7747_09012463</name>
</gene>
<dbReference type="AlphaFoldDB" id="A0A7I8J7M3"/>
<reference evidence="2 3" key="1">
    <citation type="submission" date="2019-12" db="EMBL/GenBank/DDBJ databases">
        <authorList>
            <person name="Scholz U."/>
            <person name="Mascher M."/>
            <person name="Fiebig A."/>
        </authorList>
    </citation>
    <scope>NUCLEOTIDE SEQUENCE</scope>
</reference>
<organism evidence="2">
    <name type="scientific">Spirodela intermedia</name>
    <name type="common">Intermediate duckweed</name>
    <dbReference type="NCBI Taxonomy" id="51605"/>
    <lineage>
        <taxon>Eukaryota</taxon>
        <taxon>Viridiplantae</taxon>
        <taxon>Streptophyta</taxon>
        <taxon>Embryophyta</taxon>
        <taxon>Tracheophyta</taxon>
        <taxon>Spermatophyta</taxon>
        <taxon>Magnoliopsida</taxon>
        <taxon>Liliopsida</taxon>
        <taxon>Araceae</taxon>
        <taxon>Lemnoideae</taxon>
        <taxon>Spirodela</taxon>
    </lineage>
</organism>
<protein>
    <submittedName>
        <fullName evidence="2">Uncharacterized protein</fullName>
    </submittedName>
</protein>
<feature type="chain" id="PRO_5029486468" evidence="1">
    <location>
        <begin position="32"/>
        <end position="151"/>
    </location>
</feature>
<dbReference type="EMBL" id="CACRZD030000009">
    <property type="protein sequence ID" value="CAA6666074.1"/>
    <property type="molecule type" value="Genomic_DNA"/>
</dbReference>
<feature type="signal peptide" evidence="1">
    <location>
        <begin position="1"/>
        <end position="31"/>
    </location>
</feature>
<keyword evidence="3" id="KW-1185">Reference proteome</keyword>
<dbReference type="EMBL" id="LR743596">
    <property type="protein sequence ID" value="CAA2626776.1"/>
    <property type="molecule type" value="Genomic_DNA"/>
</dbReference>
<evidence type="ECO:0000256" key="1">
    <source>
        <dbReference type="SAM" id="SignalP"/>
    </source>
</evidence>
<dbReference type="Proteomes" id="UP001189122">
    <property type="component" value="Unassembled WGS sequence"/>
</dbReference>
<evidence type="ECO:0000313" key="3">
    <source>
        <dbReference type="Proteomes" id="UP001189122"/>
    </source>
</evidence>
<sequence>MGASGVPFHRRRCCFVVLLFLHASSILFSLASEEPHLGASCGSLSICHGGEANTNCCKAINTAIMEGGCSCACTKLSRLATHGLIGRCADAGTCTKCQSCRSGGCSCACTKLSRLATRGLIGRCADAGTCTKCQSCRRVCAYMEGAYLTSL</sequence>
<proteinExistence type="predicted"/>
<keyword evidence="1" id="KW-0732">Signal</keyword>
<name>A0A7I8J7M3_SPIIN</name>
<evidence type="ECO:0000313" key="2">
    <source>
        <dbReference type="EMBL" id="CAA2626776.1"/>
    </source>
</evidence>